<organism evidence="1 2">
    <name type="scientific">Candidatus Scalindua brodae</name>
    <dbReference type="NCBI Taxonomy" id="237368"/>
    <lineage>
        <taxon>Bacteria</taxon>
        <taxon>Pseudomonadati</taxon>
        <taxon>Planctomycetota</taxon>
        <taxon>Candidatus Brocadiia</taxon>
        <taxon>Candidatus Brocadiales</taxon>
        <taxon>Candidatus Scalinduaceae</taxon>
        <taxon>Candidatus Scalindua</taxon>
    </lineage>
</organism>
<comment type="caution">
    <text evidence="1">The sequence shown here is derived from an EMBL/GenBank/DDBJ whole genome shotgun (WGS) entry which is preliminary data.</text>
</comment>
<dbReference type="Proteomes" id="UP000030652">
    <property type="component" value="Unassembled WGS sequence"/>
</dbReference>
<name>A0A0B0ED61_9BACT</name>
<dbReference type="AlphaFoldDB" id="A0A0B0ED61"/>
<protein>
    <recommendedName>
        <fullName evidence="3">CDP-Glycerol:Poly(Glycerophosphate) glycerophosphotransferase</fullName>
    </recommendedName>
</protein>
<evidence type="ECO:0000313" key="1">
    <source>
        <dbReference type="EMBL" id="KHE90624.1"/>
    </source>
</evidence>
<dbReference type="EMBL" id="JRYO01000251">
    <property type="protein sequence ID" value="KHE90624.1"/>
    <property type="molecule type" value="Genomic_DNA"/>
</dbReference>
<sequence>MSFILKLFFDSILYKLYLLKSILDELVPSKIICFIEPEEREFYNHNFEIGDIIPKILQILKNRYKYELITYKINELKEDSRKEPYVNNRWESIKQSIIFMLKNKIEVSVQDHDVNLRNVGIVMVGVLKKIVLYTKYRLNKNPKLCTIVIGRNNTLARILLYVSGWGKIGGTVKSIARIVDNCKVIPTEIENSTLPAKFGITKRTLKDFWKKLSSSQSFKNYFYSGEVDFSSVISPYLEKYICSIFPTCVVAGGKIERELSGYKASVYITPTIDTTYEIAAVLACKRLGIKVCSVQHGSMGYFKTPIIKYMDYIGTDYTFTYGSGVADFFLQEFKDNSMVDIAVPIPVGNPILKELFVKCRRKPLRSNKLRRQALYVDTHFISNLFYFGWNCYPNIWYSRLQRRLVDVFKGFQNIKLYIKPYPSQLIENPLIKYINDNDINNVIFLPHNVDMVEFIDMTDLFIIDFPTTSLLKMVCSRKPIIAYYNPDYFKLSLEARKLLEKRAELCNTEDGYFTTIEKYCKDLDWSESENPDDEFLFRYGICGENIDTEKMVVDRLADTIINQGVSR</sequence>
<dbReference type="eggNOG" id="ENOG503483D">
    <property type="taxonomic scope" value="Bacteria"/>
</dbReference>
<proteinExistence type="predicted"/>
<reference evidence="1 2" key="1">
    <citation type="submission" date="2014-10" db="EMBL/GenBank/DDBJ databases">
        <title>Draft genome of anammox bacterium scalindua brodae, obtained using differential coverage binning of sequence data from two enrichment reactors.</title>
        <authorList>
            <person name="Speth D.R."/>
            <person name="Russ L."/>
            <person name="Kartal B."/>
            <person name="Op den Camp H.J."/>
            <person name="Dutilh B.E."/>
            <person name="Jetten M.S."/>
        </authorList>
    </citation>
    <scope>NUCLEOTIDE SEQUENCE [LARGE SCALE GENOMIC DNA]</scope>
    <source>
        <strain evidence="1">RU1</strain>
    </source>
</reference>
<gene>
    <name evidence="1" type="ORF">SCABRO_03632</name>
</gene>
<dbReference type="SUPFAM" id="SSF53756">
    <property type="entry name" value="UDP-Glycosyltransferase/glycogen phosphorylase"/>
    <property type="match status" value="1"/>
</dbReference>
<evidence type="ECO:0000313" key="2">
    <source>
        <dbReference type="Proteomes" id="UP000030652"/>
    </source>
</evidence>
<evidence type="ECO:0008006" key="3">
    <source>
        <dbReference type="Google" id="ProtNLM"/>
    </source>
</evidence>
<accession>A0A0B0ED61</accession>